<evidence type="ECO:0000313" key="1">
    <source>
        <dbReference type="EMBL" id="CAD8202329.1"/>
    </source>
</evidence>
<accession>A0A8S1XMQ7</accession>
<sequence length="188" mass="22922">MRFNINNIKNSLYTNIYTSKLLNSQRAFFIIIFRQTMEKIEFEFKIAIDITGICWNNEKACSEDLRFFLRSFKIRNHNLEQYLVIRNRTCSDYKKIYQFQLRIQRIEQIYGTKIFFIRFSDFQLREQVFLIVVDQNEQKIRVLEKVKTALIYGINQHQNFNKKFLIKVKTITIQLYLYQIIPSVLFIK</sequence>
<protein>
    <submittedName>
        <fullName evidence="1">Uncharacterized protein</fullName>
    </submittedName>
</protein>
<proteinExistence type="predicted"/>
<organism evidence="1 2">
    <name type="scientific">Paramecium pentaurelia</name>
    <dbReference type="NCBI Taxonomy" id="43138"/>
    <lineage>
        <taxon>Eukaryota</taxon>
        <taxon>Sar</taxon>
        <taxon>Alveolata</taxon>
        <taxon>Ciliophora</taxon>
        <taxon>Intramacronucleata</taxon>
        <taxon>Oligohymenophorea</taxon>
        <taxon>Peniculida</taxon>
        <taxon>Parameciidae</taxon>
        <taxon>Paramecium</taxon>
    </lineage>
</organism>
<evidence type="ECO:0000313" key="2">
    <source>
        <dbReference type="Proteomes" id="UP000689195"/>
    </source>
</evidence>
<name>A0A8S1XMQ7_9CILI</name>
<dbReference type="AlphaFoldDB" id="A0A8S1XMQ7"/>
<gene>
    <name evidence="1" type="ORF">PPENT_87.1.T1300178</name>
</gene>
<comment type="caution">
    <text evidence="1">The sequence shown here is derived from an EMBL/GenBank/DDBJ whole genome shotgun (WGS) entry which is preliminary data.</text>
</comment>
<reference evidence="1" key="1">
    <citation type="submission" date="2021-01" db="EMBL/GenBank/DDBJ databases">
        <authorList>
            <consortium name="Genoscope - CEA"/>
            <person name="William W."/>
        </authorList>
    </citation>
    <scope>NUCLEOTIDE SEQUENCE</scope>
</reference>
<dbReference type="Proteomes" id="UP000689195">
    <property type="component" value="Unassembled WGS sequence"/>
</dbReference>
<dbReference type="EMBL" id="CAJJDO010000130">
    <property type="protein sequence ID" value="CAD8202329.1"/>
    <property type="molecule type" value="Genomic_DNA"/>
</dbReference>
<keyword evidence="2" id="KW-1185">Reference proteome</keyword>